<dbReference type="STRING" id="240292.Ava_2659"/>
<reference evidence="2" key="1">
    <citation type="journal article" date="2014" name="Stand. Genomic Sci.">
        <title>Complete genome sequence of Anabaena variabilis ATCC 29413.</title>
        <authorList>
            <person name="Thiel T."/>
            <person name="Pratte B.S."/>
            <person name="Zhong J."/>
            <person name="Goodwin L."/>
            <person name="Copeland A."/>
            <person name="Lucas S."/>
            <person name="Han C."/>
            <person name="Pitluck S."/>
            <person name="Land M.L."/>
            <person name="Kyrpides N.C."/>
            <person name="Woyke T."/>
        </authorList>
    </citation>
    <scope>NUCLEOTIDE SEQUENCE [LARGE SCALE GENOMIC DNA]</scope>
    <source>
        <strain evidence="2">ATCC 29413 / PCC 7937</strain>
    </source>
</reference>
<dbReference type="EMBL" id="CP000117">
    <property type="protein sequence ID" value="ABA22272.1"/>
    <property type="molecule type" value="Genomic_DNA"/>
</dbReference>
<evidence type="ECO:0000313" key="1">
    <source>
        <dbReference type="EMBL" id="ABA22272.1"/>
    </source>
</evidence>
<dbReference type="HOGENOM" id="CLU_3003968_0_0_3"/>
<dbReference type="Proteomes" id="UP000002533">
    <property type="component" value="Chromosome"/>
</dbReference>
<name>Q3M9R4_TRIV2</name>
<sequence length="56" mass="6339">MMILKALIFALVIFTGKKNLKSITGKHNGDFQLALSGHQLFKHQANMYVKNIRHTA</sequence>
<dbReference type="AlphaFoldDB" id="Q3M9R4"/>
<organism evidence="1 2">
    <name type="scientific">Trichormus variabilis (strain ATCC 29413 / PCC 7937)</name>
    <name type="common">Anabaena variabilis</name>
    <dbReference type="NCBI Taxonomy" id="240292"/>
    <lineage>
        <taxon>Bacteria</taxon>
        <taxon>Bacillati</taxon>
        <taxon>Cyanobacteriota</taxon>
        <taxon>Cyanophyceae</taxon>
        <taxon>Nostocales</taxon>
        <taxon>Nostocaceae</taxon>
        <taxon>Trichormus</taxon>
    </lineage>
</organism>
<proteinExistence type="predicted"/>
<protein>
    <submittedName>
        <fullName evidence="1">Uncharacterized protein</fullName>
    </submittedName>
</protein>
<accession>Q3M9R4</accession>
<evidence type="ECO:0000313" key="2">
    <source>
        <dbReference type="Proteomes" id="UP000002533"/>
    </source>
</evidence>
<dbReference type="eggNOG" id="ENOG5032HYX">
    <property type="taxonomic scope" value="Bacteria"/>
</dbReference>
<dbReference type="KEGG" id="ava:Ava_2659"/>
<gene>
    <name evidence="1" type="ordered locus">Ava_2659</name>
</gene>